<accession>A0ABY7EFE6</accession>
<reference evidence="1" key="1">
    <citation type="submission" date="2022-11" db="EMBL/GenBank/DDBJ databases">
        <title>Centuries of genome instability and evolution in soft-shell clam transmissible cancer (bioRxiv).</title>
        <authorList>
            <person name="Hart S.F.M."/>
            <person name="Yonemitsu M.A."/>
            <person name="Giersch R.M."/>
            <person name="Beal B.F."/>
            <person name="Arriagada G."/>
            <person name="Davis B.W."/>
            <person name="Ostrander E.A."/>
            <person name="Goff S.P."/>
            <person name="Metzger M.J."/>
        </authorList>
    </citation>
    <scope>NUCLEOTIDE SEQUENCE</scope>
    <source>
        <strain evidence="1">MELC-2E11</strain>
        <tissue evidence="1">Siphon/mantle</tissue>
    </source>
</reference>
<protein>
    <submittedName>
        <fullName evidence="1">Uncharacterized protein</fullName>
    </submittedName>
</protein>
<organism evidence="1 2">
    <name type="scientific">Mya arenaria</name>
    <name type="common">Soft-shell clam</name>
    <dbReference type="NCBI Taxonomy" id="6604"/>
    <lineage>
        <taxon>Eukaryota</taxon>
        <taxon>Metazoa</taxon>
        <taxon>Spiralia</taxon>
        <taxon>Lophotrochozoa</taxon>
        <taxon>Mollusca</taxon>
        <taxon>Bivalvia</taxon>
        <taxon>Autobranchia</taxon>
        <taxon>Heteroconchia</taxon>
        <taxon>Euheterodonta</taxon>
        <taxon>Imparidentia</taxon>
        <taxon>Neoheterodontei</taxon>
        <taxon>Myida</taxon>
        <taxon>Myoidea</taxon>
        <taxon>Myidae</taxon>
        <taxon>Mya</taxon>
    </lineage>
</organism>
<keyword evidence="2" id="KW-1185">Reference proteome</keyword>
<evidence type="ECO:0000313" key="2">
    <source>
        <dbReference type="Proteomes" id="UP001164746"/>
    </source>
</evidence>
<evidence type="ECO:0000313" key="1">
    <source>
        <dbReference type="EMBL" id="WAR07637.1"/>
    </source>
</evidence>
<gene>
    <name evidence="1" type="ORF">MAR_017595</name>
</gene>
<dbReference type="PANTHER" id="PTHR33395">
    <property type="entry name" value="TRANSCRIPTASE, PUTATIVE-RELATED-RELATED"/>
    <property type="match status" value="1"/>
</dbReference>
<name>A0ABY7EFE6_MYAAR</name>
<sequence>MKQELDAYHQEMLESGKYSSLSAEHLWDNFHSTLTSLTKKFIPSQLSSSRNNLPWVNQTLKRFARKSDRAYRKQRKSGKAEDRKRFLDLKHILRKSIKVSYQSYLKDILDIASNDETCKPNTKNLFTLLKHSKQDSASVAPLTHQDDTAKATILNEQFQSKSPNSLRSLCNMKLQDISNTGKPQNTMPDIKATAEGIEKLLSNLNLHKASGPDQIKPVILKKPFDLIVTNSETSLPKVS</sequence>
<dbReference type="EMBL" id="CP111017">
    <property type="protein sequence ID" value="WAR07637.1"/>
    <property type="molecule type" value="Genomic_DNA"/>
</dbReference>
<dbReference type="Proteomes" id="UP001164746">
    <property type="component" value="Chromosome 6"/>
</dbReference>
<dbReference type="PANTHER" id="PTHR33395:SF22">
    <property type="entry name" value="REVERSE TRANSCRIPTASE DOMAIN-CONTAINING PROTEIN"/>
    <property type="match status" value="1"/>
</dbReference>
<proteinExistence type="predicted"/>